<comment type="caution">
    <text evidence="3">The sequence shown here is derived from an EMBL/GenBank/DDBJ whole genome shotgun (WGS) entry which is preliminary data.</text>
</comment>
<dbReference type="EMBL" id="MBQD01000011">
    <property type="protein sequence ID" value="OCL36661.1"/>
    <property type="molecule type" value="Genomic_DNA"/>
</dbReference>
<accession>A0A1C0AQL0</accession>
<keyword evidence="1" id="KW-0059">Arsenical resistance</keyword>
<dbReference type="InterPro" id="IPR048716">
    <property type="entry name" value="Phosphatase-like_N"/>
</dbReference>
<evidence type="ECO:0000313" key="3">
    <source>
        <dbReference type="EMBL" id="OCL36661.1"/>
    </source>
</evidence>
<dbReference type="InterPro" id="IPR023485">
    <property type="entry name" value="Ptyr_pPase"/>
</dbReference>
<dbReference type="SMART" id="SM00226">
    <property type="entry name" value="LMWPc"/>
    <property type="match status" value="1"/>
</dbReference>
<dbReference type="AlphaFoldDB" id="A0A1C0AQL0"/>
<dbReference type="PANTHER" id="PTHR43428">
    <property type="entry name" value="ARSENATE REDUCTASE"/>
    <property type="match status" value="1"/>
</dbReference>
<sequence length="218" mass="23564">MHVSAHLDLPSDGTVEHVLARGIDELAHRFTGIFARETVDRYVHESFQTLYRTARIKTFVPIMAVRFAGERLTALAQSRGHLPKAVPEVLFVCTHNAGRSQMAAALLAAMAPGKVHVRSAGSLPAADVNPAVVEALAELGLDIGDEFPKPLTDDVVRAADVVVTMGCGDSCPLYPGKRYLDWDLPDPAGRPVDEVREVRDRISAKLTTLLAELGIATH</sequence>
<dbReference type="SUPFAM" id="SSF52788">
    <property type="entry name" value="Phosphotyrosine protein phosphatases I"/>
    <property type="match status" value="1"/>
</dbReference>
<name>A0A1C0AQL0_9ACTN</name>
<keyword evidence="4" id="KW-1185">Reference proteome</keyword>
<dbReference type="Gene3D" id="3.40.50.2300">
    <property type="match status" value="1"/>
</dbReference>
<protein>
    <submittedName>
        <fullName evidence="3">Phosphatase</fullName>
    </submittedName>
</protein>
<proteinExistence type="predicted"/>
<evidence type="ECO:0000259" key="2">
    <source>
        <dbReference type="SMART" id="SM00226"/>
    </source>
</evidence>
<dbReference type="InterPro" id="IPR036196">
    <property type="entry name" value="Ptyr_pPase_sf"/>
</dbReference>
<dbReference type="Pfam" id="PF01451">
    <property type="entry name" value="LMWPc"/>
    <property type="match status" value="1"/>
</dbReference>
<dbReference type="Pfam" id="PF21234">
    <property type="entry name" value="Phosphatase-like_N"/>
    <property type="match status" value="1"/>
</dbReference>
<dbReference type="Proteomes" id="UP000093501">
    <property type="component" value="Unassembled WGS sequence"/>
</dbReference>
<reference evidence="4" key="1">
    <citation type="submission" date="2016-07" db="EMBL/GenBank/DDBJ databases">
        <authorList>
            <person name="Florea S."/>
            <person name="Webb J.S."/>
            <person name="Jaromczyk J."/>
            <person name="Schardl C.L."/>
        </authorList>
    </citation>
    <scope>NUCLEOTIDE SEQUENCE [LARGE SCALE GENOMIC DNA]</scope>
    <source>
        <strain evidence="4">IPBSL-7</strain>
    </source>
</reference>
<dbReference type="NCBIfam" id="NF046112">
    <property type="entry name" value="MSMEG_6209_Nter"/>
    <property type="match status" value="1"/>
</dbReference>
<gene>
    <name evidence="3" type="ORF">BCR15_01485</name>
</gene>
<feature type="domain" description="Phosphotyrosine protein phosphatase I" evidence="2">
    <location>
        <begin position="87"/>
        <end position="212"/>
    </location>
</feature>
<evidence type="ECO:0000256" key="1">
    <source>
        <dbReference type="ARBA" id="ARBA00022849"/>
    </source>
</evidence>
<dbReference type="Gene3D" id="1.10.8.1060">
    <property type="entry name" value="Corynebacterium glutamicum thioredoxin-dependent arsenate reductase, N-terminal domain"/>
    <property type="match status" value="1"/>
</dbReference>
<dbReference type="GO" id="GO:0046685">
    <property type="term" value="P:response to arsenic-containing substance"/>
    <property type="evidence" value="ECO:0007669"/>
    <property type="project" value="UniProtKB-KW"/>
</dbReference>
<organism evidence="3 4">
    <name type="scientific">Tessaracoccus lapidicaptus</name>
    <dbReference type="NCBI Taxonomy" id="1427523"/>
    <lineage>
        <taxon>Bacteria</taxon>
        <taxon>Bacillati</taxon>
        <taxon>Actinomycetota</taxon>
        <taxon>Actinomycetes</taxon>
        <taxon>Propionibacteriales</taxon>
        <taxon>Propionibacteriaceae</taxon>
        <taxon>Tessaracoccus</taxon>
    </lineage>
</organism>
<evidence type="ECO:0000313" key="4">
    <source>
        <dbReference type="Proteomes" id="UP000093501"/>
    </source>
</evidence>
<dbReference type="PANTHER" id="PTHR43428:SF1">
    <property type="entry name" value="ARSENATE REDUCTASE"/>
    <property type="match status" value="1"/>
</dbReference>